<sequence>MTTLIAELPPLRRIDSINNYLGMVGNVVDYITHIDIPDSTFASPSANSVLIGALIRHRFSNVEVMANIRIADHNKVGLTALIMGGLANGIRSYLLMRGDLGPGVTAVTDLTPVSAIEYLRSTEQVNEARLGVSISSFDENYIRDRLRVKPDFAMLQYTLSMDDLRKVAIISREYGIDVYPPLLIITSKSARTIGRILNMEITAKPDPVGDALERARELLQYFPGIYLSSPGDFNSIIEVARALRKYL</sequence>
<dbReference type="RefSeq" id="WP_188602798.1">
    <property type="nucleotide sequence ID" value="NZ_AP026830.1"/>
</dbReference>
<gene>
    <name evidence="3" type="ORF">GCM10007112_08280</name>
    <name evidence="2" type="ORF">Vsou_06090</name>
</gene>
<accession>A0A830E5P0</accession>
<reference evidence="2" key="4">
    <citation type="journal article" date="2023" name="Microbiol. Resour. Announc.">
        <title>Complete Genome Sequence of Vulcanisaeta souniana Strain IC-059, a Hyperthermophilic Archaeon Isolated from Hot Spring Water in Japan.</title>
        <authorList>
            <person name="Kato S."/>
            <person name="Itoh T."/>
            <person name="Wu L."/>
            <person name="Ma J."/>
            <person name="Ohkuma M."/>
        </authorList>
    </citation>
    <scope>NUCLEOTIDE SEQUENCE</scope>
    <source>
        <strain evidence="2">JCM 11219</strain>
    </source>
</reference>
<dbReference type="Proteomes" id="UP000657075">
    <property type="component" value="Unassembled WGS sequence"/>
</dbReference>
<reference evidence="5" key="3">
    <citation type="submission" date="2022-09" db="EMBL/GenBank/DDBJ databases">
        <title>Complete genome sequence of Vulcanisaeta souniana.</title>
        <authorList>
            <person name="Kato S."/>
            <person name="Itoh T."/>
            <person name="Ohkuma M."/>
        </authorList>
    </citation>
    <scope>NUCLEOTIDE SEQUENCE [LARGE SCALE GENOMIC DNA]</scope>
    <source>
        <strain evidence="5">JCM 11219</strain>
    </source>
</reference>
<dbReference type="Proteomes" id="UP001060771">
    <property type="component" value="Chromosome"/>
</dbReference>
<dbReference type="AlphaFoldDB" id="A0A830E5P0"/>
<keyword evidence="5" id="KW-1185">Reference proteome</keyword>
<dbReference type="GO" id="GO:0016491">
    <property type="term" value="F:oxidoreductase activity"/>
    <property type="evidence" value="ECO:0007669"/>
    <property type="project" value="UniProtKB-KW"/>
</dbReference>
<dbReference type="InterPro" id="IPR029041">
    <property type="entry name" value="FAD-linked_oxidoreductase-like"/>
</dbReference>
<dbReference type="GeneID" id="76206165"/>
<protein>
    <recommendedName>
        <fullName evidence="6">Methylenetetrahydrofolate reductase (NAD(P)H)</fullName>
    </recommendedName>
</protein>
<name>A0A830E5P0_9CREN</name>
<dbReference type="EMBL" id="AP026830">
    <property type="protein sequence ID" value="BDR91516.1"/>
    <property type="molecule type" value="Genomic_DNA"/>
</dbReference>
<evidence type="ECO:0000313" key="5">
    <source>
        <dbReference type="Proteomes" id="UP001060771"/>
    </source>
</evidence>
<dbReference type="EMBL" id="BMNM01000002">
    <property type="protein sequence ID" value="GGI73761.1"/>
    <property type="molecule type" value="Genomic_DNA"/>
</dbReference>
<dbReference type="Gene3D" id="3.20.20.220">
    <property type="match status" value="1"/>
</dbReference>
<dbReference type="OrthoDB" id="25837at2157"/>
<evidence type="ECO:0000313" key="3">
    <source>
        <dbReference type="EMBL" id="GGI73761.1"/>
    </source>
</evidence>
<evidence type="ECO:0000256" key="1">
    <source>
        <dbReference type="ARBA" id="ARBA00023002"/>
    </source>
</evidence>
<organism evidence="3 4">
    <name type="scientific">Vulcanisaeta souniana JCM 11219</name>
    <dbReference type="NCBI Taxonomy" id="1293586"/>
    <lineage>
        <taxon>Archaea</taxon>
        <taxon>Thermoproteota</taxon>
        <taxon>Thermoprotei</taxon>
        <taxon>Thermoproteales</taxon>
        <taxon>Thermoproteaceae</taxon>
        <taxon>Vulcanisaeta</taxon>
    </lineage>
</organism>
<dbReference type="SUPFAM" id="SSF51730">
    <property type="entry name" value="FAD-linked oxidoreductase"/>
    <property type="match status" value="1"/>
</dbReference>
<evidence type="ECO:0008006" key="6">
    <source>
        <dbReference type="Google" id="ProtNLM"/>
    </source>
</evidence>
<evidence type="ECO:0000313" key="2">
    <source>
        <dbReference type="EMBL" id="BDR91516.1"/>
    </source>
</evidence>
<proteinExistence type="predicted"/>
<reference evidence="3" key="2">
    <citation type="submission" date="2020-09" db="EMBL/GenBank/DDBJ databases">
        <authorList>
            <person name="Sun Q."/>
            <person name="Ohkuma M."/>
        </authorList>
    </citation>
    <scope>NUCLEOTIDE SEQUENCE</scope>
    <source>
        <strain evidence="3">JCM 11219</strain>
    </source>
</reference>
<keyword evidence="1" id="KW-0560">Oxidoreductase</keyword>
<evidence type="ECO:0000313" key="4">
    <source>
        <dbReference type="Proteomes" id="UP000657075"/>
    </source>
</evidence>
<reference evidence="3" key="1">
    <citation type="journal article" date="2014" name="Int. J. Syst. Evol. Microbiol.">
        <title>Complete genome sequence of Corynebacterium casei LMG S-19264T (=DSM 44701T), isolated from a smear-ripened cheese.</title>
        <authorList>
            <consortium name="US DOE Joint Genome Institute (JGI-PGF)"/>
            <person name="Walter F."/>
            <person name="Albersmeier A."/>
            <person name="Kalinowski J."/>
            <person name="Ruckert C."/>
        </authorList>
    </citation>
    <scope>NUCLEOTIDE SEQUENCE</scope>
    <source>
        <strain evidence="3">JCM 11219</strain>
    </source>
</reference>